<comment type="caution">
    <text evidence="1">The sequence shown here is derived from an EMBL/GenBank/DDBJ whole genome shotgun (WGS) entry which is preliminary data.</text>
</comment>
<dbReference type="Gene3D" id="3.80.10.10">
    <property type="entry name" value="Ribonuclease Inhibitor"/>
    <property type="match status" value="1"/>
</dbReference>
<dbReference type="OrthoDB" id="2326914at2759"/>
<sequence>MASSVLPVECLSIIFEHLSYERMGVKNYSFTILHSCILVNKSWCVTAIPILWRNAWNWLIDGLYLNRLSLLTATFITCLPKEIKNSLIRNHIKLKKWMKKVPSFEYSYFMNSLDYSWLYFSVNIFLKEHLKNKKENDKNEYRLMVIKELCKLFMKSSKNLIQLNYENQYQKRYNYYKIRVEDYINLIFLPEANQTLKNLKKFQISGWIPSEIIFGISKICKNIEEIKINDFHMDDDNDDVLIILIQEQKFLKKFSFEIKLKEEEEDDDNDDDKILFLKFEKILKLKLQKFQSLTLSPICFCMDIFTECYNLEELNLIDERQFNEEILEKFSKTKFLKLLKLNININFLSFKQISSLIRNTEYNLEIITMIWIEGVDEIENFQKFIDSIIFYCPNLKEYHGNFDINSIPLLCKNCIHLKKLGFYNFNIIDFSEILKQVGDVIPINLSNFYLPLCWNFNSESLEYFLEKCLIRLRYPLYFNIYEREKHSKIIKHFSELNVLKKDDY</sequence>
<organism evidence="1 2">
    <name type="scientific">Glomus cerebriforme</name>
    <dbReference type="NCBI Taxonomy" id="658196"/>
    <lineage>
        <taxon>Eukaryota</taxon>
        <taxon>Fungi</taxon>
        <taxon>Fungi incertae sedis</taxon>
        <taxon>Mucoromycota</taxon>
        <taxon>Glomeromycotina</taxon>
        <taxon>Glomeromycetes</taxon>
        <taxon>Glomerales</taxon>
        <taxon>Glomeraceae</taxon>
        <taxon>Glomus</taxon>
    </lineage>
</organism>
<dbReference type="Proteomes" id="UP000265703">
    <property type="component" value="Unassembled WGS sequence"/>
</dbReference>
<dbReference type="EMBL" id="QKYT01000005">
    <property type="protein sequence ID" value="RIA99321.1"/>
    <property type="molecule type" value="Genomic_DNA"/>
</dbReference>
<gene>
    <name evidence="1" type="ORF">C1645_811555</name>
</gene>
<accession>A0A397TVY6</accession>
<reference evidence="1 2" key="1">
    <citation type="submission" date="2018-06" db="EMBL/GenBank/DDBJ databases">
        <title>Comparative genomics reveals the genomic features of Rhizophagus irregularis, R. cerebriforme, R. diaphanum and Gigaspora rosea, and their symbiotic lifestyle signature.</title>
        <authorList>
            <person name="Morin E."/>
            <person name="San Clemente H."/>
            <person name="Chen E.C.H."/>
            <person name="De La Providencia I."/>
            <person name="Hainaut M."/>
            <person name="Kuo A."/>
            <person name="Kohler A."/>
            <person name="Murat C."/>
            <person name="Tang N."/>
            <person name="Roy S."/>
            <person name="Loubradou J."/>
            <person name="Henrissat B."/>
            <person name="Grigoriev I.V."/>
            <person name="Corradi N."/>
            <person name="Roux C."/>
            <person name="Martin F.M."/>
        </authorList>
    </citation>
    <scope>NUCLEOTIDE SEQUENCE [LARGE SCALE GENOMIC DNA]</scope>
    <source>
        <strain evidence="1 2">DAOM 227022</strain>
    </source>
</reference>
<dbReference type="AlphaFoldDB" id="A0A397TVY6"/>
<keyword evidence="2" id="KW-1185">Reference proteome</keyword>
<proteinExistence type="predicted"/>
<evidence type="ECO:0000313" key="1">
    <source>
        <dbReference type="EMBL" id="RIA99321.1"/>
    </source>
</evidence>
<protein>
    <recommendedName>
        <fullName evidence="3">F-box domain-containing protein</fullName>
    </recommendedName>
</protein>
<name>A0A397TVY6_9GLOM</name>
<dbReference type="SUPFAM" id="SSF52047">
    <property type="entry name" value="RNI-like"/>
    <property type="match status" value="1"/>
</dbReference>
<evidence type="ECO:0000313" key="2">
    <source>
        <dbReference type="Proteomes" id="UP000265703"/>
    </source>
</evidence>
<evidence type="ECO:0008006" key="3">
    <source>
        <dbReference type="Google" id="ProtNLM"/>
    </source>
</evidence>
<dbReference type="InterPro" id="IPR032675">
    <property type="entry name" value="LRR_dom_sf"/>
</dbReference>